<dbReference type="Proteomes" id="UP000824028">
    <property type="component" value="Unassembled WGS sequence"/>
</dbReference>
<reference evidence="2" key="1">
    <citation type="journal article" date="2021" name="PeerJ">
        <title>Extensive microbial diversity within the chicken gut microbiome revealed by metagenomics and culture.</title>
        <authorList>
            <person name="Gilroy R."/>
            <person name="Ravi A."/>
            <person name="Getino M."/>
            <person name="Pursley I."/>
            <person name="Horton D.L."/>
            <person name="Alikhan N.F."/>
            <person name="Baker D."/>
            <person name="Gharbi K."/>
            <person name="Hall N."/>
            <person name="Watson M."/>
            <person name="Adriaenssens E.M."/>
            <person name="Foster-Nyarko E."/>
            <person name="Jarju S."/>
            <person name="Secka A."/>
            <person name="Antonio M."/>
            <person name="Oren A."/>
            <person name="Chaudhuri R.R."/>
            <person name="La Ragione R."/>
            <person name="Hildebrand F."/>
            <person name="Pallen M.J."/>
        </authorList>
    </citation>
    <scope>NUCLEOTIDE SEQUENCE</scope>
    <source>
        <strain evidence="2">ChiHjej9B8-1298</strain>
    </source>
</reference>
<keyword evidence="1" id="KW-0812">Transmembrane</keyword>
<evidence type="ECO:0000313" key="2">
    <source>
        <dbReference type="EMBL" id="HIZ32420.1"/>
    </source>
</evidence>
<keyword evidence="1" id="KW-1133">Transmembrane helix</keyword>
<comment type="caution">
    <text evidence="2">The sequence shown here is derived from an EMBL/GenBank/DDBJ whole genome shotgun (WGS) entry which is preliminary data.</text>
</comment>
<sequence length="63" mass="7113">MKNFINFLWSGFGTGVTALRAFGGAIIFFLFGFIAIYYIVRWIVRLFTKNSGNASRPGQAYQP</sequence>
<evidence type="ECO:0000313" key="3">
    <source>
        <dbReference type="Proteomes" id="UP000824028"/>
    </source>
</evidence>
<organism evidence="2 3">
    <name type="scientific">Candidatus Bacteroides merdigallinarum</name>
    <dbReference type="NCBI Taxonomy" id="2838473"/>
    <lineage>
        <taxon>Bacteria</taxon>
        <taxon>Pseudomonadati</taxon>
        <taxon>Bacteroidota</taxon>
        <taxon>Bacteroidia</taxon>
        <taxon>Bacteroidales</taxon>
        <taxon>Bacteroidaceae</taxon>
        <taxon>Bacteroides</taxon>
    </lineage>
</organism>
<protein>
    <submittedName>
        <fullName evidence="2">Uncharacterized protein</fullName>
    </submittedName>
</protein>
<feature type="transmembrane region" description="Helical" evidence="1">
    <location>
        <begin position="20"/>
        <end position="40"/>
    </location>
</feature>
<keyword evidence="1" id="KW-0472">Membrane</keyword>
<dbReference type="EMBL" id="DXBX01000021">
    <property type="protein sequence ID" value="HIZ32420.1"/>
    <property type="molecule type" value="Genomic_DNA"/>
</dbReference>
<proteinExistence type="predicted"/>
<reference evidence="2" key="2">
    <citation type="submission" date="2021-04" db="EMBL/GenBank/DDBJ databases">
        <authorList>
            <person name="Gilroy R."/>
        </authorList>
    </citation>
    <scope>NUCLEOTIDE SEQUENCE</scope>
    <source>
        <strain evidence="2">ChiHjej9B8-1298</strain>
    </source>
</reference>
<gene>
    <name evidence="2" type="ORF">H9814_02565</name>
</gene>
<name>A0A9D2J0F2_9BACE</name>
<evidence type="ECO:0000256" key="1">
    <source>
        <dbReference type="SAM" id="Phobius"/>
    </source>
</evidence>
<accession>A0A9D2J0F2</accession>
<dbReference type="AlphaFoldDB" id="A0A9D2J0F2"/>